<comment type="caution">
    <text evidence="6">The sequence shown here is derived from an EMBL/GenBank/DDBJ whole genome shotgun (WGS) entry which is preliminary data.</text>
</comment>
<dbReference type="SUPFAM" id="SSF56300">
    <property type="entry name" value="Metallo-dependent phosphatases"/>
    <property type="match status" value="1"/>
</dbReference>
<dbReference type="Gene3D" id="2.60.40.380">
    <property type="entry name" value="Purple acid phosphatase-like, N-terminal"/>
    <property type="match status" value="1"/>
</dbReference>
<dbReference type="PANTHER" id="PTHR22953">
    <property type="entry name" value="ACID PHOSPHATASE RELATED"/>
    <property type="match status" value="1"/>
</dbReference>
<evidence type="ECO:0000313" key="6">
    <source>
        <dbReference type="EMBL" id="GAA4877800.1"/>
    </source>
</evidence>
<evidence type="ECO:0000259" key="4">
    <source>
        <dbReference type="Pfam" id="PF00149"/>
    </source>
</evidence>
<feature type="signal peptide" evidence="3">
    <location>
        <begin position="1"/>
        <end position="32"/>
    </location>
</feature>
<dbReference type="EMBL" id="BAABJZ010000012">
    <property type="protein sequence ID" value="GAA4877800.1"/>
    <property type="molecule type" value="Genomic_DNA"/>
</dbReference>
<name>A0ABP9EKX6_9GAMM</name>
<dbReference type="Pfam" id="PF16656">
    <property type="entry name" value="Pur_ac_phosph_N"/>
    <property type="match status" value="1"/>
</dbReference>
<dbReference type="SUPFAM" id="SSF49363">
    <property type="entry name" value="Purple acid phosphatase, N-terminal domain"/>
    <property type="match status" value="1"/>
</dbReference>
<feature type="chain" id="PRO_5045355763" evidence="3">
    <location>
        <begin position="33"/>
        <end position="502"/>
    </location>
</feature>
<evidence type="ECO:0000259" key="5">
    <source>
        <dbReference type="Pfam" id="PF16656"/>
    </source>
</evidence>
<dbReference type="InterPro" id="IPR015914">
    <property type="entry name" value="PAPs_N"/>
</dbReference>
<reference evidence="7" key="1">
    <citation type="journal article" date="2019" name="Int. J. Syst. Evol. Microbiol.">
        <title>The Global Catalogue of Microorganisms (GCM) 10K type strain sequencing project: providing services to taxonomists for standard genome sequencing and annotation.</title>
        <authorList>
            <consortium name="The Broad Institute Genomics Platform"/>
            <consortium name="The Broad Institute Genome Sequencing Center for Infectious Disease"/>
            <person name="Wu L."/>
            <person name="Ma J."/>
        </authorList>
    </citation>
    <scope>NUCLEOTIDE SEQUENCE [LARGE SCALE GENOMIC DNA]</scope>
    <source>
        <strain evidence="7">JCM 18401</strain>
    </source>
</reference>
<feature type="domain" description="Calcineurin-like phosphoesterase" evidence="4">
    <location>
        <begin position="167"/>
        <end position="374"/>
    </location>
</feature>
<dbReference type="InterPro" id="IPR008963">
    <property type="entry name" value="Purple_acid_Pase-like_N"/>
</dbReference>
<keyword evidence="7" id="KW-1185">Reference proteome</keyword>
<feature type="region of interest" description="Disordered" evidence="2">
    <location>
        <begin position="479"/>
        <end position="502"/>
    </location>
</feature>
<dbReference type="InterPro" id="IPR039331">
    <property type="entry name" value="PAPs-like"/>
</dbReference>
<keyword evidence="1 3" id="KW-0732">Signal</keyword>
<gene>
    <name evidence="6" type="ORF">GCM10023333_08810</name>
</gene>
<evidence type="ECO:0000313" key="7">
    <source>
        <dbReference type="Proteomes" id="UP001499988"/>
    </source>
</evidence>
<dbReference type="Gene3D" id="3.60.21.10">
    <property type="match status" value="1"/>
</dbReference>
<evidence type="ECO:0000256" key="2">
    <source>
        <dbReference type="SAM" id="MobiDB-lite"/>
    </source>
</evidence>
<dbReference type="Pfam" id="PF00149">
    <property type="entry name" value="Metallophos"/>
    <property type="match status" value="1"/>
</dbReference>
<evidence type="ECO:0000256" key="3">
    <source>
        <dbReference type="SAM" id="SignalP"/>
    </source>
</evidence>
<proteinExistence type="predicted"/>
<dbReference type="RefSeq" id="WP_345333806.1">
    <property type="nucleotide sequence ID" value="NZ_BAABJZ010000012.1"/>
</dbReference>
<dbReference type="PANTHER" id="PTHR22953:SF153">
    <property type="entry name" value="PURPLE ACID PHOSPHATASE"/>
    <property type="match status" value="1"/>
</dbReference>
<dbReference type="InterPro" id="IPR004843">
    <property type="entry name" value="Calcineurin-like_PHP"/>
</dbReference>
<dbReference type="InterPro" id="IPR029052">
    <property type="entry name" value="Metallo-depent_PP-like"/>
</dbReference>
<feature type="domain" description="Purple acid phosphatase N-terminal" evidence="5">
    <location>
        <begin position="44"/>
        <end position="158"/>
    </location>
</feature>
<evidence type="ECO:0000256" key="1">
    <source>
        <dbReference type="ARBA" id="ARBA00022729"/>
    </source>
</evidence>
<organism evidence="6 7">
    <name type="scientific">Ferrimonas pelagia</name>
    <dbReference type="NCBI Taxonomy" id="1177826"/>
    <lineage>
        <taxon>Bacteria</taxon>
        <taxon>Pseudomonadati</taxon>
        <taxon>Pseudomonadota</taxon>
        <taxon>Gammaproteobacteria</taxon>
        <taxon>Alteromonadales</taxon>
        <taxon>Ferrimonadaceae</taxon>
        <taxon>Ferrimonas</taxon>
    </lineage>
</organism>
<protein>
    <submittedName>
        <fullName evidence="6">Metallophosphoesterase family protein</fullName>
    </submittedName>
</protein>
<sequence>MKTTLQNLSKLAASLAASLLLVGQLAAHPNHAAQPPWQAPTKWPDRIVATVTEEPTTSFSVSWRTAQTVGVAIAEIVEASPDVRFDLGAQAKKADSQLLLLDQMESPNDGTIHFVENQGLEPVIHHQVTFDDLKPDTLYAYRVRGARGHWSAWYQLKTAPAEGPIQFVFFGDAQTSIRSHISRTVAAAYKAAPHAQFYMHGGDLVNTAEYDMEWAEWFEAGGRSYRMVPNLMVPGNHDYINFSSRRGEARQETGKLFAAEKIVTPWWNAQFRLPTNNDLHDDLAGTAYDVRYNEQLHIFAIDSNGVDFEGQMAWLDKQLKASDAKWRVVTMHHPLFSFIGGNEHWAAAERRVQLLETLEANDVDLVITGHRHTYQRARSSDYDNRRYNVGEDHKVDTVFVVTASSTKAGNTKKEGWDRYSDQTDGRYTLSRYGNQSPIFTIIDIDGDTMSFSSQNPVGEVYDSFTLTKQDADNKILSDGAEAHGITRDGEQMGPYKKWDDLR</sequence>
<dbReference type="Proteomes" id="UP001499988">
    <property type="component" value="Unassembled WGS sequence"/>
</dbReference>
<accession>A0ABP9EKX6</accession>